<keyword evidence="2" id="KW-1185">Reference proteome</keyword>
<comment type="caution">
    <text evidence="1">The sequence shown here is derived from an EMBL/GenBank/DDBJ whole genome shotgun (WGS) entry which is preliminary data.</text>
</comment>
<proteinExistence type="predicted"/>
<dbReference type="Proteomes" id="UP000255317">
    <property type="component" value="Unassembled WGS sequence"/>
</dbReference>
<dbReference type="EMBL" id="QRAO01000001">
    <property type="protein sequence ID" value="RDK88443.1"/>
    <property type="molecule type" value="Genomic_DNA"/>
</dbReference>
<accession>A0A370QJ99</accession>
<sequence length="152" mass="16718">MTDKELKIALLEHCQNTVMKRFEKIKQTIAGIEESLVEESKSSAGDKHETGRAMLQIDRENAGKQLQEIENLQALVKKIDITKASDYVRLGSLVYTNNGTYFMSISIGQVTVGKTNYFCVALQSPIGQLLSGAVKGDGFSFNGRDLVVKSIS</sequence>
<evidence type="ECO:0000313" key="1">
    <source>
        <dbReference type="EMBL" id="RDK88443.1"/>
    </source>
</evidence>
<evidence type="ECO:0000313" key="2">
    <source>
        <dbReference type="Proteomes" id="UP000255317"/>
    </source>
</evidence>
<reference evidence="1 2" key="1">
    <citation type="submission" date="2018-07" db="EMBL/GenBank/DDBJ databases">
        <title>Genomic Encyclopedia of Type Strains, Phase IV (KMG-IV): sequencing the most valuable type-strain genomes for metagenomic binning, comparative biology and taxonomic classification.</title>
        <authorList>
            <person name="Goeker M."/>
        </authorList>
    </citation>
    <scope>NUCLEOTIDE SEQUENCE [LARGE SCALE GENOMIC DNA]</scope>
    <source>
        <strain evidence="1 2">DSM 101478</strain>
    </source>
</reference>
<dbReference type="AlphaFoldDB" id="A0A370QJ99"/>
<dbReference type="RefSeq" id="WP_115122149.1">
    <property type="nucleotide sequence ID" value="NZ_QRAO01000001.1"/>
</dbReference>
<name>A0A370QJ99_9FLAO</name>
<dbReference type="OrthoDB" id="667380at2"/>
<evidence type="ECO:0008006" key="3">
    <source>
        <dbReference type="Google" id="ProtNLM"/>
    </source>
</evidence>
<protein>
    <recommendedName>
        <fullName evidence="3">3-oxoacyl-ACP synthase</fullName>
    </recommendedName>
</protein>
<organism evidence="1 2">
    <name type="scientific">Marinirhabdus gelatinilytica</name>
    <dbReference type="NCBI Taxonomy" id="1703343"/>
    <lineage>
        <taxon>Bacteria</taxon>
        <taxon>Pseudomonadati</taxon>
        <taxon>Bacteroidota</taxon>
        <taxon>Flavobacteriia</taxon>
        <taxon>Flavobacteriales</taxon>
        <taxon>Flavobacteriaceae</taxon>
    </lineage>
</organism>
<gene>
    <name evidence="1" type="ORF">C8D94_101315</name>
</gene>